<dbReference type="Pfam" id="PF04237">
    <property type="entry name" value="YjbR"/>
    <property type="match status" value="1"/>
</dbReference>
<dbReference type="Proteomes" id="UP000286773">
    <property type="component" value="Unassembled WGS sequence"/>
</dbReference>
<dbReference type="Gene3D" id="3.90.1150.30">
    <property type="match status" value="1"/>
</dbReference>
<comment type="caution">
    <text evidence="1">The sequence shown here is derived from an EMBL/GenBank/DDBJ whole genome shotgun (WGS) entry which is preliminary data.</text>
</comment>
<evidence type="ECO:0000313" key="1">
    <source>
        <dbReference type="EMBL" id="RSU13976.1"/>
    </source>
</evidence>
<reference evidence="1 2" key="1">
    <citation type="submission" date="2017-05" db="EMBL/GenBank/DDBJ databases">
        <title>Vagococcus spp. assemblies.</title>
        <authorList>
            <person name="Gulvik C.A."/>
        </authorList>
    </citation>
    <scope>NUCLEOTIDE SEQUENCE [LARGE SCALE GENOMIC DNA]</scope>
    <source>
        <strain evidence="1 2">LMG 24798</strain>
    </source>
</reference>
<dbReference type="SUPFAM" id="SSF142906">
    <property type="entry name" value="YjbR-like"/>
    <property type="match status" value="1"/>
</dbReference>
<organism evidence="1 2">
    <name type="scientific">Vagococcus acidifermentans</name>
    <dbReference type="NCBI Taxonomy" id="564710"/>
    <lineage>
        <taxon>Bacteria</taxon>
        <taxon>Bacillati</taxon>
        <taxon>Bacillota</taxon>
        <taxon>Bacilli</taxon>
        <taxon>Lactobacillales</taxon>
        <taxon>Enterococcaceae</taxon>
        <taxon>Vagococcus</taxon>
    </lineage>
</organism>
<dbReference type="OrthoDB" id="9789813at2"/>
<gene>
    <name evidence="1" type="ORF">CBF27_02575</name>
</gene>
<evidence type="ECO:0000313" key="2">
    <source>
        <dbReference type="Proteomes" id="UP000286773"/>
    </source>
</evidence>
<proteinExistence type="predicted"/>
<keyword evidence="2" id="KW-1185">Reference proteome</keyword>
<sequence length="124" mass="14766">MQPLLTELKDTIQHWQGAEVYYRKDWACEYFHVAGKYFCLYVHHPQYGWLMTVKGLPETNDLLREQYTFVIPGYYANKTHWNSIVLDKTTFSRETLLSMLKQSYDLVVASLPKKTQRNLAKEKR</sequence>
<dbReference type="PANTHER" id="PTHR35145:SF1">
    <property type="entry name" value="CYTOPLASMIC PROTEIN"/>
    <property type="match status" value="1"/>
</dbReference>
<dbReference type="AlphaFoldDB" id="A0A430B0Z2"/>
<name>A0A430B0Z2_9ENTE</name>
<dbReference type="EMBL" id="NGKC01000002">
    <property type="protein sequence ID" value="RSU13976.1"/>
    <property type="molecule type" value="Genomic_DNA"/>
</dbReference>
<dbReference type="InterPro" id="IPR007351">
    <property type="entry name" value="YjbR"/>
</dbReference>
<dbReference type="InterPro" id="IPR038056">
    <property type="entry name" value="YjbR-like_sf"/>
</dbReference>
<evidence type="ECO:0008006" key="3">
    <source>
        <dbReference type="Google" id="ProtNLM"/>
    </source>
</evidence>
<accession>A0A430B0Z2</accession>
<protein>
    <recommendedName>
        <fullName evidence="3">MmcQ/YjbR family DNA-binding protein</fullName>
    </recommendedName>
</protein>
<dbReference type="InterPro" id="IPR058532">
    <property type="entry name" value="YjbR/MT2646/Rv2570-like"/>
</dbReference>
<dbReference type="PANTHER" id="PTHR35145">
    <property type="entry name" value="CYTOPLASMIC PROTEIN-RELATED"/>
    <property type="match status" value="1"/>
</dbReference>